<organism evidence="1 2">
    <name type="scientific">Candidatus Sulfotelmatobacter kueseliae</name>
    <dbReference type="NCBI Taxonomy" id="2042962"/>
    <lineage>
        <taxon>Bacteria</taxon>
        <taxon>Pseudomonadati</taxon>
        <taxon>Acidobacteriota</taxon>
        <taxon>Terriglobia</taxon>
        <taxon>Terriglobales</taxon>
        <taxon>Candidatus Korobacteraceae</taxon>
        <taxon>Candidatus Sulfotelmatobacter</taxon>
    </lineage>
</organism>
<evidence type="ECO:0000313" key="2">
    <source>
        <dbReference type="Proteomes" id="UP000238701"/>
    </source>
</evidence>
<name>A0A2U3KJ76_9BACT</name>
<gene>
    <name evidence="1" type="ORF">SBA1_290067</name>
</gene>
<evidence type="ECO:0000313" key="1">
    <source>
        <dbReference type="EMBL" id="SPF39705.1"/>
    </source>
</evidence>
<accession>A0A2U3KJ76</accession>
<reference evidence="2" key="1">
    <citation type="submission" date="2018-02" db="EMBL/GenBank/DDBJ databases">
        <authorList>
            <person name="Hausmann B."/>
        </authorList>
    </citation>
    <scope>NUCLEOTIDE SEQUENCE [LARGE SCALE GENOMIC DNA]</scope>
    <source>
        <strain evidence="2">Peat soil MAG SbA1</strain>
    </source>
</reference>
<protein>
    <submittedName>
        <fullName evidence="1">Uncharacterized protein</fullName>
    </submittedName>
</protein>
<dbReference type="AlphaFoldDB" id="A0A2U3KJ76"/>
<dbReference type="Proteomes" id="UP000238701">
    <property type="component" value="Unassembled WGS sequence"/>
</dbReference>
<proteinExistence type="predicted"/>
<dbReference type="EMBL" id="OMOD01000121">
    <property type="protein sequence ID" value="SPF39705.1"/>
    <property type="molecule type" value="Genomic_DNA"/>
</dbReference>
<sequence>MASSSHLLLFPLALALAFPLGERFLKGRRFTGTWLQESLYLVQNAFNWRQDELAILLPPHGSDALFQSETPTEFRRDDNLPLRADYNLVSHGSFNLTTADHVRQLQYRLTRSYEYCPRGREAGWALSFLLSKVLKTLE</sequence>